<protein>
    <submittedName>
        <fullName evidence="3">Uncharacterized protein</fullName>
    </submittedName>
</protein>
<gene>
    <name evidence="3" type="ORF">UC8_27740</name>
</gene>
<feature type="chain" id="PRO_5023003355" evidence="2">
    <location>
        <begin position="21"/>
        <end position="118"/>
    </location>
</feature>
<reference evidence="3 4" key="1">
    <citation type="submission" date="2019-08" db="EMBL/GenBank/DDBJ databases">
        <title>Deep-cultivation of Planctomycetes and their phenomic and genomic characterization uncovers novel biology.</title>
        <authorList>
            <person name="Wiegand S."/>
            <person name="Jogler M."/>
            <person name="Boedeker C."/>
            <person name="Pinto D."/>
            <person name="Vollmers J."/>
            <person name="Rivas-Marin E."/>
            <person name="Kohn T."/>
            <person name="Peeters S.H."/>
            <person name="Heuer A."/>
            <person name="Rast P."/>
            <person name="Oberbeckmann S."/>
            <person name="Bunk B."/>
            <person name="Jeske O."/>
            <person name="Meyerdierks A."/>
            <person name="Storesund J.E."/>
            <person name="Kallscheuer N."/>
            <person name="Luecker S."/>
            <person name="Lage O.M."/>
            <person name="Pohl T."/>
            <person name="Merkel B.J."/>
            <person name="Hornburger P."/>
            <person name="Mueller R.-W."/>
            <person name="Bruemmer F."/>
            <person name="Labrenz M."/>
            <person name="Spormann A.M."/>
            <person name="Op den Camp H."/>
            <person name="Overmann J."/>
            <person name="Amann R."/>
            <person name="Jetten M.S.M."/>
            <person name="Mascher T."/>
            <person name="Medema M.H."/>
            <person name="Devos D.P."/>
            <person name="Kaster A.-K."/>
            <person name="Ovreas L."/>
            <person name="Rohde M."/>
            <person name="Galperin M.Y."/>
            <person name="Jogler C."/>
        </authorList>
    </citation>
    <scope>NUCLEOTIDE SEQUENCE [LARGE SCALE GENOMIC DNA]</scope>
    <source>
        <strain evidence="3 4">UC8</strain>
    </source>
</reference>
<name>A0A5B9QNS6_9BACT</name>
<feature type="region of interest" description="Disordered" evidence="1">
    <location>
        <begin position="23"/>
        <end position="52"/>
    </location>
</feature>
<sequence precursor="true">MKISLRASLSALCLTLAVIGCEGNSSSPAATPVGGVDVDPGEPVEPNGERVRVNVGGGRVDVDAGGVNVDVGEGGVKVDAEGREAAAERRERRREKIGEALENLKVDVEAGGVDVDVN</sequence>
<proteinExistence type="predicted"/>
<dbReference type="PROSITE" id="PS51257">
    <property type="entry name" value="PROKAR_LIPOPROTEIN"/>
    <property type="match status" value="1"/>
</dbReference>
<dbReference type="KEGG" id="rul:UC8_27740"/>
<organism evidence="3 4">
    <name type="scientific">Roseimaritima ulvae</name>
    <dbReference type="NCBI Taxonomy" id="980254"/>
    <lineage>
        <taxon>Bacteria</taxon>
        <taxon>Pseudomonadati</taxon>
        <taxon>Planctomycetota</taxon>
        <taxon>Planctomycetia</taxon>
        <taxon>Pirellulales</taxon>
        <taxon>Pirellulaceae</taxon>
        <taxon>Roseimaritima</taxon>
    </lineage>
</organism>
<keyword evidence="2" id="KW-0732">Signal</keyword>
<dbReference type="EMBL" id="CP042914">
    <property type="protein sequence ID" value="QEG40757.1"/>
    <property type="molecule type" value="Genomic_DNA"/>
</dbReference>
<accession>A0A5B9QNS6</accession>
<feature type="signal peptide" evidence="2">
    <location>
        <begin position="1"/>
        <end position="20"/>
    </location>
</feature>
<evidence type="ECO:0000256" key="1">
    <source>
        <dbReference type="SAM" id="MobiDB-lite"/>
    </source>
</evidence>
<evidence type="ECO:0000256" key="2">
    <source>
        <dbReference type="SAM" id="SignalP"/>
    </source>
</evidence>
<dbReference type="RefSeq" id="WP_068132250.1">
    <property type="nucleotide sequence ID" value="NZ_CP042914.1"/>
</dbReference>
<dbReference type="Proteomes" id="UP000325286">
    <property type="component" value="Chromosome"/>
</dbReference>
<evidence type="ECO:0000313" key="4">
    <source>
        <dbReference type="Proteomes" id="UP000325286"/>
    </source>
</evidence>
<evidence type="ECO:0000313" key="3">
    <source>
        <dbReference type="EMBL" id="QEG40757.1"/>
    </source>
</evidence>
<keyword evidence="4" id="KW-1185">Reference proteome</keyword>
<dbReference type="AlphaFoldDB" id="A0A5B9QNS6"/>